<dbReference type="Proteomes" id="UP000502756">
    <property type="component" value="Chromosome"/>
</dbReference>
<protein>
    <submittedName>
        <fullName evidence="1">Uncharacterized protein</fullName>
    </submittedName>
</protein>
<accession>A0A6M5YAN0</accession>
<keyword evidence="2" id="KW-1185">Reference proteome</keyword>
<name>A0A6M5YAN0_9BACT</name>
<proteinExistence type="predicted"/>
<dbReference type="KEGG" id="stae:HNV11_17435"/>
<sequence length="177" mass="19951">MRAASLLVCLGLLVLSECQPREQPEPVQYNVPAEVEPYILSFRNEAAKRSYPVSTANLIVSFGALPHTDECGQCQLQSGKTPRITLSTAASCWQQLSANERECLVFHELGHCLLSRIHKTDRFPDGTYVSLMNPDNTGVYATCRYPINENDCDKRPRRTYYVDELFNPATPKPAWAR</sequence>
<evidence type="ECO:0000313" key="2">
    <source>
        <dbReference type="Proteomes" id="UP000502756"/>
    </source>
</evidence>
<dbReference type="EMBL" id="CP053435">
    <property type="protein sequence ID" value="QJW91029.1"/>
    <property type="molecule type" value="Genomic_DNA"/>
</dbReference>
<dbReference type="AlphaFoldDB" id="A0A6M5YAN0"/>
<gene>
    <name evidence="1" type="ORF">HNV11_17435</name>
</gene>
<evidence type="ECO:0000313" key="1">
    <source>
        <dbReference type="EMBL" id="QJW91029.1"/>
    </source>
</evidence>
<reference evidence="1 2" key="1">
    <citation type="submission" date="2020-05" db="EMBL/GenBank/DDBJ databases">
        <title>Genome sequencing of Spirosoma sp. TS118.</title>
        <authorList>
            <person name="Lee J.-H."/>
            <person name="Jeong S."/>
            <person name="Zhao L."/>
            <person name="Jung J.-H."/>
            <person name="Kim M.-K."/>
            <person name="Lim S."/>
        </authorList>
    </citation>
    <scope>NUCLEOTIDE SEQUENCE [LARGE SCALE GENOMIC DNA]</scope>
    <source>
        <strain evidence="1 2">TS118</strain>
    </source>
</reference>
<dbReference type="RefSeq" id="WP_171740875.1">
    <property type="nucleotide sequence ID" value="NZ_CP053435.1"/>
</dbReference>
<organism evidence="1 2">
    <name type="scientific">Spirosoma taeanense</name>
    <dbReference type="NCBI Taxonomy" id="2735870"/>
    <lineage>
        <taxon>Bacteria</taxon>
        <taxon>Pseudomonadati</taxon>
        <taxon>Bacteroidota</taxon>
        <taxon>Cytophagia</taxon>
        <taxon>Cytophagales</taxon>
        <taxon>Cytophagaceae</taxon>
        <taxon>Spirosoma</taxon>
    </lineage>
</organism>